<feature type="region of interest" description="Disordered" evidence="1">
    <location>
        <begin position="81"/>
        <end position="114"/>
    </location>
</feature>
<accession>A0ABD0UWT1</accession>
<comment type="caution">
    <text evidence="2">The sequence shown here is derived from an EMBL/GenBank/DDBJ whole genome shotgun (WGS) entry which is preliminary data.</text>
</comment>
<keyword evidence="3" id="KW-1185">Reference proteome</keyword>
<evidence type="ECO:0000256" key="1">
    <source>
        <dbReference type="SAM" id="MobiDB-lite"/>
    </source>
</evidence>
<feature type="compositionally biased region" description="Polar residues" evidence="1">
    <location>
        <begin position="103"/>
        <end position="114"/>
    </location>
</feature>
<evidence type="ECO:0000313" key="3">
    <source>
        <dbReference type="Proteomes" id="UP001552299"/>
    </source>
</evidence>
<feature type="compositionally biased region" description="Basic and acidic residues" evidence="1">
    <location>
        <begin position="164"/>
        <end position="182"/>
    </location>
</feature>
<organism evidence="2 3">
    <name type="scientific">Dendrobium thyrsiflorum</name>
    <name type="common">Pinecone-like raceme dendrobium</name>
    <name type="synonym">Orchid</name>
    <dbReference type="NCBI Taxonomy" id="117978"/>
    <lineage>
        <taxon>Eukaryota</taxon>
        <taxon>Viridiplantae</taxon>
        <taxon>Streptophyta</taxon>
        <taxon>Embryophyta</taxon>
        <taxon>Tracheophyta</taxon>
        <taxon>Spermatophyta</taxon>
        <taxon>Magnoliopsida</taxon>
        <taxon>Liliopsida</taxon>
        <taxon>Asparagales</taxon>
        <taxon>Orchidaceae</taxon>
        <taxon>Epidendroideae</taxon>
        <taxon>Malaxideae</taxon>
        <taxon>Dendrobiinae</taxon>
        <taxon>Dendrobium</taxon>
    </lineage>
</organism>
<feature type="compositionally biased region" description="Low complexity" evidence="1">
    <location>
        <begin position="89"/>
        <end position="102"/>
    </location>
</feature>
<feature type="compositionally biased region" description="Basic and acidic residues" evidence="1">
    <location>
        <begin position="191"/>
        <end position="219"/>
    </location>
</feature>
<gene>
    <name evidence="2" type="ORF">M5K25_012139</name>
</gene>
<sequence>MSLAYDELIQLNILNYCLTHRFEPNRTTSPVRTPNRSEALTPRSLLTALSSFSLLTTASSTFSLTSFTSVQNRRWPSSSIHLASDGRCSSSRRSTITNSSASPNPTGSIRSLTSPSRMKIPFSAVILSSFTTFITSATNRFPSGISGGEMVSARNFVRVSSSEMRSRVRREETQSARSEEGLGRIIRSSRRREYQRTQEERDHETGSGPSGKEERRRGLRVWRPEALGRREEKRESRRMKGAERRRWWRERRDLRATEGSRVERRREERDDERAAAAGRAPWPNESRAAI</sequence>
<proteinExistence type="predicted"/>
<evidence type="ECO:0000313" key="2">
    <source>
        <dbReference type="EMBL" id="KAL0917094.1"/>
    </source>
</evidence>
<reference evidence="2 3" key="1">
    <citation type="journal article" date="2024" name="Plant Biotechnol. J.">
        <title>Dendrobium thyrsiflorum genome and its molecular insights into genes involved in important horticultural traits.</title>
        <authorList>
            <person name="Chen B."/>
            <person name="Wang J.Y."/>
            <person name="Zheng P.J."/>
            <person name="Li K.L."/>
            <person name="Liang Y.M."/>
            <person name="Chen X.F."/>
            <person name="Zhang C."/>
            <person name="Zhao X."/>
            <person name="He X."/>
            <person name="Zhang G.Q."/>
            <person name="Liu Z.J."/>
            <person name="Xu Q."/>
        </authorList>
    </citation>
    <scope>NUCLEOTIDE SEQUENCE [LARGE SCALE GENOMIC DNA]</scope>
    <source>
        <strain evidence="2">GZMU011</strain>
    </source>
</reference>
<dbReference type="EMBL" id="JANQDX010000010">
    <property type="protein sequence ID" value="KAL0917094.1"/>
    <property type="molecule type" value="Genomic_DNA"/>
</dbReference>
<feature type="region of interest" description="Disordered" evidence="1">
    <location>
        <begin position="160"/>
        <end position="219"/>
    </location>
</feature>
<dbReference type="Proteomes" id="UP001552299">
    <property type="component" value="Unassembled WGS sequence"/>
</dbReference>
<feature type="compositionally biased region" description="Basic and acidic residues" evidence="1">
    <location>
        <begin position="257"/>
        <end position="274"/>
    </location>
</feature>
<name>A0ABD0UWT1_DENTH</name>
<feature type="region of interest" description="Disordered" evidence="1">
    <location>
        <begin position="257"/>
        <end position="290"/>
    </location>
</feature>
<protein>
    <submittedName>
        <fullName evidence="2">Uncharacterized protein</fullName>
    </submittedName>
</protein>
<dbReference type="AlphaFoldDB" id="A0ABD0UWT1"/>